<evidence type="ECO:0000256" key="7">
    <source>
        <dbReference type="SAM" id="MobiDB-lite"/>
    </source>
</evidence>
<dbReference type="EMBL" id="CAUYUJ010013769">
    <property type="protein sequence ID" value="CAK0836700.1"/>
    <property type="molecule type" value="Genomic_DNA"/>
</dbReference>
<dbReference type="Pfam" id="PF00664">
    <property type="entry name" value="ABC_membrane"/>
    <property type="match status" value="1"/>
</dbReference>
<sequence>MAAIALTATQYGEPRPGCAEAGWFSYFTFGYITPVVTKGRFEQIDQTDAPRLSALEDTVQNSHLLLGCLEEAERARHAHPLLRSIVASFWRPLAVFEGLKMLGHCYGLVNPLLMKQVLIFQESQNSGKEMSTADVRWGLNCVVALVMLGLFHIVWNSQVEFFQNRLDLRIAGALRGAVIKRSVQGSSPGAAGSATAKGGTDTPTVYNVISFDVGPNVSILWVILGMWLFPFQFVSTVSVIFSQVGWAVVPGICVVIVAKLVSGLLLFFDGFYRHRQLHAKDQRLGRCNEGFTNIRTLQMLTWVPPFEDRIMQARREELRLQRTRLWLQKMSSALDYSLSVIVTLVTLAYFVTVDGGQMKASTALPLISLVSSLIGPFGQFPGWINHYLVWKSAYQRLRRRLPGPRDLAAAGPPRPGCAAARRAPGRGRPGRRLRGLHALLGRARRRRRGRRGGPRRRGVRGSPRPTGRCWRVWRRSGSGCRGWTSRWARARCWSSWAARARARLLCSRACSARWPWSRAPYAPRPRGAARRRARRAPRRACCRRPATRCGGCSRGGERGVWEPGHRRVRRALRPAGGDAHERHRALEHPLRCSPRAQALQDSGSCAPAR</sequence>
<dbReference type="InterPro" id="IPR050173">
    <property type="entry name" value="ABC_transporter_C-like"/>
</dbReference>
<keyword evidence="6 8" id="KW-0472">Membrane</keyword>
<keyword evidence="5 8" id="KW-1133">Transmembrane helix</keyword>
<evidence type="ECO:0000313" key="10">
    <source>
        <dbReference type="EMBL" id="CAK0836700.1"/>
    </source>
</evidence>
<dbReference type="SUPFAM" id="SSF90123">
    <property type="entry name" value="ABC transporter transmembrane region"/>
    <property type="match status" value="1"/>
</dbReference>
<feature type="region of interest" description="Disordered" evidence="7">
    <location>
        <begin position="405"/>
        <end position="432"/>
    </location>
</feature>
<reference evidence="10" key="1">
    <citation type="submission" date="2023-10" db="EMBL/GenBank/DDBJ databases">
        <authorList>
            <person name="Chen Y."/>
            <person name="Shah S."/>
            <person name="Dougan E. K."/>
            <person name="Thang M."/>
            <person name="Chan C."/>
        </authorList>
    </citation>
    <scope>NUCLEOTIDE SEQUENCE [LARGE SCALE GENOMIC DNA]</scope>
</reference>
<evidence type="ECO:0000256" key="2">
    <source>
        <dbReference type="ARBA" id="ARBA00022692"/>
    </source>
</evidence>
<evidence type="ECO:0000256" key="3">
    <source>
        <dbReference type="ARBA" id="ARBA00022741"/>
    </source>
</evidence>
<dbReference type="PROSITE" id="PS50929">
    <property type="entry name" value="ABC_TM1F"/>
    <property type="match status" value="1"/>
</dbReference>
<feature type="compositionally biased region" description="Basic residues" evidence="7">
    <location>
        <begin position="444"/>
        <end position="459"/>
    </location>
</feature>
<evidence type="ECO:0000256" key="6">
    <source>
        <dbReference type="ARBA" id="ARBA00023136"/>
    </source>
</evidence>
<dbReference type="InterPro" id="IPR036640">
    <property type="entry name" value="ABC1_TM_sf"/>
</dbReference>
<keyword evidence="3" id="KW-0547">Nucleotide-binding</keyword>
<feature type="transmembrane region" description="Helical" evidence="8">
    <location>
        <begin position="137"/>
        <end position="155"/>
    </location>
</feature>
<evidence type="ECO:0000313" key="11">
    <source>
        <dbReference type="Proteomes" id="UP001189429"/>
    </source>
</evidence>
<feature type="transmembrane region" description="Helical" evidence="8">
    <location>
        <begin position="363"/>
        <end position="390"/>
    </location>
</feature>
<feature type="transmembrane region" description="Helical" evidence="8">
    <location>
        <begin position="219"/>
        <end position="241"/>
    </location>
</feature>
<feature type="transmembrane region" description="Helical" evidence="8">
    <location>
        <begin position="333"/>
        <end position="351"/>
    </location>
</feature>
<dbReference type="Proteomes" id="UP001189429">
    <property type="component" value="Unassembled WGS sequence"/>
</dbReference>
<feature type="domain" description="ABC transmembrane type-1" evidence="9">
    <location>
        <begin position="107"/>
        <end position="385"/>
    </location>
</feature>
<feature type="region of interest" description="Disordered" evidence="7">
    <location>
        <begin position="444"/>
        <end position="465"/>
    </location>
</feature>
<dbReference type="InterPro" id="IPR011527">
    <property type="entry name" value="ABC1_TM_dom"/>
</dbReference>
<feature type="transmembrane region" description="Helical" evidence="8">
    <location>
        <begin position="247"/>
        <end position="268"/>
    </location>
</feature>
<dbReference type="PANTHER" id="PTHR24223">
    <property type="entry name" value="ATP-BINDING CASSETTE SUB-FAMILY C"/>
    <property type="match status" value="1"/>
</dbReference>
<comment type="caution">
    <text evidence="10">The sequence shown here is derived from an EMBL/GenBank/DDBJ whole genome shotgun (WGS) entry which is preliminary data.</text>
</comment>
<evidence type="ECO:0000256" key="1">
    <source>
        <dbReference type="ARBA" id="ARBA00022448"/>
    </source>
</evidence>
<protein>
    <recommendedName>
        <fullName evidence="9">ABC transmembrane type-1 domain-containing protein</fullName>
    </recommendedName>
</protein>
<evidence type="ECO:0000256" key="5">
    <source>
        <dbReference type="ARBA" id="ARBA00022989"/>
    </source>
</evidence>
<proteinExistence type="predicted"/>
<feature type="compositionally biased region" description="Low complexity" evidence="7">
    <location>
        <begin position="405"/>
        <end position="422"/>
    </location>
</feature>
<accession>A0ABN9SW03</accession>
<keyword evidence="11" id="KW-1185">Reference proteome</keyword>
<keyword evidence="1" id="KW-0813">Transport</keyword>
<keyword evidence="4" id="KW-0067">ATP-binding</keyword>
<dbReference type="Gene3D" id="1.20.1560.10">
    <property type="entry name" value="ABC transporter type 1, transmembrane domain"/>
    <property type="match status" value="1"/>
</dbReference>
<name>A0ABN9SW03_9DINO</name>
<keyword evidence="2 8" id="KW-0812">Transmembrane</keyword>
<organism evidence="10 11">
    <name type="scientific">Prorocentrum cordatum</name>
    <dbReference type="NCBI Taxonomy" id="2364126"/>
    <lineage>
        <taxon>Eukaryota</taxon>
        <taxon>Sar</taxon>
        <taxon>Alveolata</taxon>
        <taxon>Dinophyceae</taxon>
        <taxon>Prorocentrales</taxon>
        <taxon>Prorocentraceae</taxon>
        <taxon>Prorocentrum</taxon>
    </lineage>
</organism>
<feature type="compositionally biased region" description="Basic residues" evidence="7">
    <location>
        <begin position="423"/>
        <end position="432"/>
    </location>
</feature>
<gene>
    <name evidence="10" type="ORF">PCOR1329_LOCUS33117</name>
</gene>
<evidence type="ECO:0000256" key="4">
    <source>
        <dbReference type="ARBA" id="ARBA00022840"/>
    </source>
</evidence>
<evidence type="ECO:0000259" key="9">
    <source>
        <dbReference type="PROSITE" id="PS50929"/>
    </source>
</evidence>
<evidence type="ECO:0000256" key="8">
    <source>
        <dbReference type="SAM" id="Phobius"/>
    </source>
</evidence>